<dbReference type="Proteomes" id="UP001341281">
    <property type="component" value="Chromosome 04"/>
</dbReference>
<dbReference type="Gene3D" id="1.10.510.10">
    <property type="entry name" value="Transferase(Phosphotransferase) domain 1"/>
    <property type="match status" value="1"/>
</dbReference>
<dbReference type="Pfam" id="PF06220">
    <property type="entry name" value="zf-U1"/>
    <property type="match status" value="1"/>
</dbReference>
<dbReference type="GO" id="GO:0005524">
    <property type="term" value="F:ATP binding"/>
    <property type="evidence" value="ECO:0007669"/>
    <property type="project" value="UniProtKB-UniRule"/>
</dbReference>
<evidence type="ECO:0000256" key="12">
    <source>
        <dbReference type="ARBA" id="ARBA00047899"/>
    </source>
</evidence>
<dbReference type="InterPro" id="IPR036236">
    <property type="entry name" value="Znf_C2H2_sf"/>
</dbReference>
<keyword evidence="20" id="KW-1185">Reference proteome</keyword>
<proteinExistence type="inferred from homology"/>
<dbReference type="Pfam" id="PF00069">
    <property type="entry name" value="Pkinase"/>
    <property type="match status" value="1"/>
</dbReference>
<evidence type="ECO:0000256" key="15">
    <source>
        <dbReference type="PROSITE-ProRule" id="PRU10141"/>
    </source>
</evidence>
<dbReference type="FunFam" id="1.10.510.10:FF:000082">
    <property type="entry name" value="Shaggy-related protein kinase kappa"/>
    <property type="match status" value="1"/>
</dbReference>
<evidence type="ECO:0000256" key="8">
    <source>
        <dbReference type="ARBA" id="ARBA00022777"/>
    </source>
</evidence>
<feature type="binding site" evidence="15">
    <location>
        <position position="102"/>
    </location>
    <ligand>
        <name>ATP</name>
        <dbReference type="ChEBI" id="CHEBI:30616"/>
    </ligand>
</feature>
<dbReference type="SMART" id="SM00220">
    <property type="entry name" value="S_TKc"/>
    <property type="match status" value="1"/>
</dbReference>
<evidence type="ECO:0000256" key="2">
    <source>
        <dbReference type="ARBA" id="ARBA00012513"/>
    </source>
</evidence>
<evidence type="ECO:0000256" key="3">
    <source>
        <dbReference type="ARBA" id="ARBA00022527"/>
    </source>
</evidence>
<keyword evidence="10 15" id="KW-0067">ATP-binding</keyword>
<keyword evidence="9 14" id="KW-0862">Zinc</keyword>
<feature type="domain" description="Protein kinase" evidence="17">
    <location>
        <begin position="72"/>
        <end position="356"/>
    </location>
</feature>
<dbReference type="SMART" id="SM00356">
    <property type="entry name" value="ZnF_C3H1"/>
    <property type="match status" value="1"/>
</dbReference>
<evidence type="ECO:0000256" key="1">
    <source>
        <dbReference type="ARBA" id="ARBA00005527"/>
    </source>
</evidence>
<dbReference type="FunFam" id="3.30.200.20:FF:000009">
    <property type="entry name" value="Glycogen synthase kinase-3 beta"/>
    <property type="match status" value="1"/>
</dbReference>
<dbReference type="GO" id="GO:0007165">
    <property type="term" value="P:signal transduction"/>
    <property type="evidence" value="ECO:0007669"/>
    <property type="project" value="TreeGrafter"/>
</dbReference>
<dbReference type="SUPFAM" id="SSF56112">
    <property type="entry name" value="Protein kinase-like (PK-like)"/>
    <property type="match status" value="1"/>
</dbReference>
<sequence length="588" mass="65518">MASAGVAPSGYKNSSSTSIGADKLQDQMNELKIRDDKEVEATIINGKGTETGHIIVTTTGGKNGQPKQTVSYMAERIVGQGSFGIVFQAKCLETGETVAIKKVLQDKRYKNRELQTMRLLDHPNVVALKHCFFSTTEKDELYLNLVLEYVPETVHRVVKHHNKMNQRMPLIYVKLYMYQICRALAYIHGSIGVCHRDIKPQNLLVNPHTHQLKLCDFGSAKVLVKGEPNISYICSRYYRAPELIFGATEYTTAIDIWSAGCVLAELMLGQPLFPGESGVDQLVEIIKVLGTPTREEIKCMNPNYTEFKFPQIKAHPWHKVFHKRMPPEAVDLVSRLLQYSPNLRCTAVEALVHPFFDELRDPNTRLPNGRFLPPLFNFKAHELKGVPADIVAKLIPEHAKKQCSYVGLRRVPSSAIQRGAAKRMPLGKYYCDYCEKQFQDTPAARKRHLQGTQHQRARALWYDSIRHQDQHGGASSLILPDGTLAKGVCHHFVRTGTCKYGDSCRYFHPKPDGVNPALAAAGPGPGAMVHQPNFLGGQPNLVAYQSAERISSSGKNILGGHTSWGNLPPSLQPPPEGGYPPLPFVDWG</sequence>
<keyword evidence="3" id="KW-0723">Serine/threonine-protein kinase</keyword>
<dbReference type="SUPFAM" id="SSF57667">
    <property type="entry name" value="beta-beta-alpha zinc fingers"/>
    <property type="match status" value="1"/>
</dbReference>
<dbReference type="Gene3D" id="4.10.1000.10">
    <property type="entry name" value="Zinc finger, CCCH-type"/>
    <property type="match status" value="1"/>
</dbReference>
<dbReference type="PANTHER" id="PTHR24057:SF79">
    <property type="entry name" value="NON-SPECIFIC SERINE_THREONINE PROTEIN KINASE"/>
    <property type="match status" value="1"/>
</dbReference>
<accession>A0AAQ3TEV9</accession>
<evidence type="ECO:0000256" key="9">
    <source>
        <dbReference type="ARBA" id="ARBA00022833"/>
    </source>
</evidence>
<evidence type="ECO:0000313" key="19">
    <source>
        <dbReference type="EMBL" id="WVZ71806.1"/>
    </source>
</evidence>
<dbReference type="GO" id="GO:0030154">
    <property type="term" value="P:cell differentiation"/>
    <property type="evidence" value="ECO:0007669"/>
    <property type="project" value="TreeGrafter"/>
</dbReference>
<dbReference type="InterPro" id="IPR039192">
    <property type="entry name" value="STKc_GSK3"/>
</dbReference>
<dbReference type="GO" id="GO:0003677">
    <property type="term" value="F:DNA binding"/>
    <property type="evidence" value="ECO:0007669"/>
    <property type="project" value="UniProtKB-KW"/>
</dbReference>
<dbReference type="CDD" id="cd14137">
    <property type="entry name" value="STKc_GSK3"/>
    <property type="match status" value="1"/>
</dbReference>
<dbReference type="PROSITE" id="PS50103">
    <property type="entry name" value="ZF_C3H1"/>
    <property type="match status" value="1"/>
</dbReference>
<dbReference type="GO" id="GO:0005737">
    <property type="term" value="C:cytoplasm"/>
    <property type="evidence" value="ECO:0007669"/>
    <property type="project" value="TreeGrafter"/>
</dbReference>
<dbReference type="InterPro" id="IPR003604">
    <property type="entry name" value="Matrin/U1-like-C_Znf_C2H2"/>
</dbReference>
<keyword evidence="5 14" id="KW-0479">Metal-binding</keyword>
<feature type="compositionally biased region" description="Pro residues" evidence="16">
    <location>
        <begin position="570"/>
        <end position="588"/>
    </location>
</feature>
<keyword evidence="11" id="KW-0238">DNA-binding</keyword>
<name>A0AAQ3TEV9_PASNO</name>
<dbReference type="EC" id="2.7.11.1" evidence="2"/>
<evidence type="ECO:0000256" key="13">
    <source>
        <dbReference type="ARBA" id="ARBA00048679"/>
    </source>
</evidence>
<dbReference type="GO" id="GO:0008270">
    <property type="term" value="F:zinc ion binding"/>
    <property type="evidence" value="ECO:0007669"/>
    <property type="project" value="UniProtKB-KW"/>
</dbReference>
<dbReference type="InterPro" id="IPR036855">
    <property type="entry name" value="Znf_CCCH_sf"/>
</dbReference>
<dbReference type="SMART" id="SM00451">
    <property type="entry name" value="ZnF_U1"/>
    <property type="match status" value="1"/>
</dbReference>
<dbReference type="PROSITE" id="PS00107">
    <property type="entry name" value="PROTEIN_KINASE_ATP"/>
    <property type="match status" value="1"/>
</dbReference>
<comment type="catalytic activity">
    <reaction evidence="13">
        <text>L-seryl-[protein] + ATP = O-phospho-L-seryl-[protein] + ADP + H(+)</text>
        <dbReference type="Rhea" id="RHEA:17989"/>
        <dbReference type="Rhea" id="RHEA-COMP:9863"/>
        <dbReference type="Rhea" id="RHEA-COMP:11604"/>
        <dbReference type="ChEBI" id="CHEBI:15378"/>
        <dbReference type="ChEBI" id="CHEBI:29999"/>
        <dbReference type="ChEBI" id="CHEBI:30616"/>
        <dbReference type="ChEBI" id="CHEBI:83421"/>
        <dbReference type="ChEBI" id="CHEBI:456216"/>
        <dbReference type="EC" id="2.7.11.1"/>
    </reaction>
</comment>
<dbReference type="InterPro" id="IPR000719">
    <property type="entry name" value="Prot_kinase_dom"/>
</dbReference>
<dbReference type="Pfam" id="PF00642">
    <property type="entry name" value="zf-CCCH"/>
    <property type="match status" value="1"/>
</dbReference>
<evidence type="ECO:0000256" key="10">
    <source>
        <dbReference type="ARBA" id="ARBA00022840"/>
    </source>
</evidence>
<organism evidence="19 20">
    <name type="scientific">Paspalum notatum var. saurae</name>
    <dbReference type="NCBI Taxonomy" id="547442"/>
    <lineage>
        <taxon>Eukaryota</taxon>
        <taxon>Viridiplantae</taxon>
        <taxon>Streptophyta</taxon>
        <taxon>Embryophyta</taxon>
        <taxon>Tracheophyta</taxon>
        <taxon>Spermatophyta</taxon>
        <taxon>Magnoliopsida</taxon>
        <taxon>Liliopsida</taxon>
        <taxon>Poales</taxon>
        <taxon>Poaceae</taxon>
        <taxon>PACMAD clade</taxon>
        <taxon>Panicoideae</taxon>
        <taxon>Andropogonodae</taxon>
        <taxon>Paspaleae</taxon>
        <taxon>Paspalinae</taxon>
        <taxon>Paspalum</taxon>
    </lineage>
</organism>
<evidence type="ECO:0000313" key="20">
    <source>
        <dbReference type="Proteomes" id="UP001341281"/>
    </source>
</evidence>
<dbReference type="GO" id="GO:0005634">
    <property type="term" value="C:nucleus"/>
    <property type="evidence" value="ECO:0007669"/>
    <property type="project" value="TreeGrafter"/>
</dbReference>
<reference evidence="19 20" key="1">
    <citation type="submission" date="2024-02" db="EMBL/GenBank/DDBJ databases">
        <title>High-quality chromosome-scale genome assembly of Pensacola bahiagrass (Paspalum notatum Flugge var. saurae).</title>
        <authorList>
            <person name="Vega J.M."/>
            <person name="Podio M."/>
            <person name="Orjuela J."/>
            <person name="Siena L.A."/>
            <person name="Pessino S.C."/>
            <person name="Combes M.C."/>
            <person name="Mariac C."/>
            <person name="Albertini E."/>
            <person name="Pupilli F."/>
            <person name="Ortiz J.P.A."/>
            <person name="Leblanc O."/>
        </authorList>
    </citation>
    <scope>NUCLEOTIDE SEQUENCE [LARGE SCALE GENOMIC DNA]</scope>
    <source>
        <strain evidence="19">R1</strain>
        <tissue evidence="19">Leaf</tissue>
    </source>
</reference>
<dbReference type="PROSITE" id="PS00108">
    <property type="entry name" value="PROTEIN_KINASE_ST"/>
    <property type="match status" value="1"/>
</dbReference>
<dbReference type="PROSITE" id="PS50011">
    <property type="entry name" value="PROTEIN_KINASE_DOM"/>
    <property type="match status" value="1"/>
</dbReference>
<dbReference type="EMBL" id="CP144748">
    <property type="protein sequence ID" value="WVZ71806.1"/>
    <property type="molecule type" value="Genomic_DNA"/>
</dbReference>
<dbReference type="InterPro" id="IPR017441">
    <property type="entry name" value="Protein_kinase_ATP_BS"/>
</dbReference>
<comment type="similarity">
    <text evidence="1">Belongs to the protein kinase superfamily. CMGC Ser/Thr protein kinase family. GSK-3 subfamily.</text>
</comment>
<protein>
    <recommendedName>
        <fullName evidence="2">non-specific serine/threonine protein kinase</fullName>
        <ecNumber evidence="2">2.7.11.1</ecNumber>
    </recommendedName>
</protein>
<dbReference type="InterPro" id="IPR008271">
    <property type="entry name" value="Ser/Thr_kinase_AS"/>
</dbReference>
<evidence type="ECO:0000256" key="14">
    <source>
        <dbReference type="PROSITE-ProRule" id="PRU00723"/>
    </source>
</evidence>
<evidence type="ECO:0000259" key="17">
    <source>
        <dbReference type="PROSITE" id="PS50011"/>
    </source>
</evidence>
<keyword evidence="8" id="KW-0418">Kinase</keyword>
<evidence type="ECO:0000259" key="18">
    <source>
        <dbReference type="PROSITE" id="PS50103"/>
    </source>
</evidence>
<dbReference type="FunFam" id="3.30.160.60:FF:001849">
    <property type="entry name" value="Zinc finger CCCH domain-containing protein 3"/>
    <property type="match status" value="1"/>
</dbReference>
<dbReference type="InterPro" id="IPR050591">
    <property type="entry name" value="GSK-3"/>
</dbReference>
<dbReference type="InterPro" id="IPR011009">
    <property type="entry name" value="Kinase-like_dom_sf"/>
</dbReference>
<keyword evidence="7 14" id="KW-0863">Zinc-finger</keyword>
<evidence type="ECO:0000256" key="7">
    <source>
        <dbReference type="ARBA" id="ARBA00022771"/>
    </source>
</evidence>
<feature type="region of interest" description="Disordered" evidence="16">
    <location>
        <begin position="561"/>
        <end position="588"/>
    </location>
</feature>
<dbReference type="SUPFAM" id="SSF90229">
    <property type="entry name" value="CCCH zinc finger"/>
    <property type="match status" value="1"/>
</dbReference>
<evidence type="ECO:0000256" key="6">
    <source>
        <dbReference type="ARBA" id="ARBA00022741"/>
    </source>
</evidence>
<evidence type="ECO:0000256" key="11">
    <source>
        <dbReference type="ARBA" id="ARBA00023125"/>
    </source>
</evidence>
<dbReference type="InterPro" id="IPR013085">
    <property type="entry name" value="U1-CZ_Znf_C2H2"/>
</dbReference>
<dbReference type="GO" id="GO:1900458">
    <property type="term" value="P:negative regulation of brassinosteroid mediated signaling pathway"/>
    <property type="evidence" value="ECO:0007669"/>
    <property type="project" value="UniProtKB-ARBA"/>
</dbReference>
<keyword evidence="4" id="KW-0808">Transferase</keyword>
<gene>
    <name evidence="19" type="ORF">U9M48_020343</name>
</gene>
<keyword evidence="6 15" id="KW-0547">Nucleotide-binding</keyword>
<comment type="catalytic activity">
    <reaction evidence="12">
        <text>L-threonyl-[protein] + ATP = O-phospho-L-threonyl-[protein] + ADP + H(+)</text>
        <dbReference type="Rhea" id="RHEA:46608"/>
        <dbReference type="Rhea" id="RHEA-COMP:11060"/>
        <dbReference type="Rhea" id="RHEA-COMP:11605"/>
        <dbReference type="ChEBI" id="CHEBI:15378"/>
        <dbReference type="ChEBI" id="CHEBI:30013"/>
        <dbReference type="ChEBI" id="CHEBI:30616"/>
        <dbReference type="ChEBI" id="CHEBI:61977"/>
        <dbReference type="ChEBI" id="CHEBI:456216"/>
        <dbReference type="EC" id="2.7.11.1"/>
    </reaction>
</comment>
<dbReference type="PANTHER" id="PTHR24057">
    <property type="entry name" value="GLYCOGEN SYNTHASE KINASE-3 ALPHA"/>
    <property type="match status" value="1"/>
</dbReference>
<feature type="domain" description="C3H1-type" evidence="18">
    <location>
        <begin position="483"/>
        <end position="511"/>
    </location>
</feature>
<dbReference type="Gene3D" id="3.30.200.20">
    <property type="entry name" value="Phosphorylase Kinase, domain 1"/>
    <property type="match status" value="1"/>
</dbReference>
<dbReference type="Gene3D" id="3.30.160.60">
    <property type="entry name" value="Classic Zinc Finger"/>
    <property type="match status" value="1"/>
</dbReference>
<dbReference type="GO" id="GO:0004674">
    <property type="term" value="F:protein serine/threonine kinase activity"/>
    <property type="evidence" value="ECO:0007669"/>
    <property type="project" value="UniProtKB-KW"/>
</dbReference>
<evidence type="ECO:0000256" key="16">
    <source>
        <dbReference type="SAM" id="MobiDB-lite"/>
    </source>
</evidence>
<dbReference type="AlphaFoldDB" id="A0AAQ3TEV9"/>
<feature type="region of interest" description="Disordered" evidence="16">
    <location>
        <begin position="1"/>
        <end position="22"/>
    </location>
</feature>
<feature type="zinc finger region" description="C3H1-type" evidence="14">
    <location>
        <begin position="483"/>
        <end position="511"/>
    </location>
</feature>
<evidence type="ECO:0000256" key="5">
    <source>
        <dbReference type="ARBA" id="ARBA00022723"/>
    </source>
</evidence>
<dbReference type="InterPro" id="IPR000571">
    <property type="entry name" value="Znf_CCCH"/>
</dbReference>
<evidence type="ECO:0000256" key="4">
    <source>
        <dbReference type="ARBA" id="ARBA00022679"/>
    </source>
</evidence>